<evidence type="ECO:0000256" key="14">
    <source>
        <dbReference type="PIRNR" id="PIRNR006337"/>
    </source>
</evidence>
<evidence type="ECO:0000256" key="3">
    <source>
        <dbReference type="ARBA" id="ARBA00008061"/>
    </source>
</evidence>
<feature type="domain" description="Glycosyl hydrolase family 13 catalytic" evidence="16">
    <location>
        <begin position="105"/>
        <end position="455"/>
    </location>
</feature>
<feature type="region of interest" description="Disordered" evidence="15">
    <location>
        <begin position="64"/>
        <end position="85"/>
    </location>
</feature>
<gene>
    <name evidence="17" type="primary">treZ</name>
    <name evidence="17" type="ORF">GXW78_03990</name>
</gene>
<dbReference type="InterPro" id="IPR004193">
    <property type="entry name" value="Glyco_hydro_13_N"/>
</dbReference>
<evidence type="ECO:0000256" key="1">
    <source>
        <dbReference type="ARBA" id="ARBA00004496"/>
    </source>
</evidence>
<keyword evidence="8" id="KW-0119">Carbohydrate metabolism</keyword>
<keyword evidence="9 14" id="KW-0326">Glycosidase</keyword>
<reference evidence="18" key="1">
    <citation type="journal article" date="2021" name="Syst. Appl. Microbiol.">
        <title>Roseomonas hellenica sp. nov., isolated from roots of wild-growing Alkanna tinctoria.</title>
        <authorList>
            <person name="Rat A."/>
            <person name="Naranjo H.D."/>
            <person name="Lebbe L."/>
            <person name="Cnockaert M."/>
            <person name="Krigas N."/>
            <person name="Grigoriadou K."/>
            <person name="Maloupa E."/>
            <person name="Willems A."/>
        </authorList>
    </citation>
    <scope>NUCLEOTIDE SEQUENCE [LARGE SCALE GENOMIC DNA]</scope>
    <source>
        <strain evidence="18">LMG 31159</strain>
    </source>
</reference>
<evidence type="ECO:0000256" key="12">
    <source>
        <dbReference type="ARBA" id="ARBA00034013"/>
    </source>
</evidence>
<dbReference type="PANTHER" id="PTHR43651:SF11">
    <property type="entry name" value="MALTO-OLIGOSYLTREHALOSE TREHALOHYDROLASE"/>
    <property type="match status" value="1"/>
</dbReference>
<dbReference type="InterPro" id="IPR017853">
    <property type="entry name" value="GH"/>
</dbReference>
<evidence type="ECO:0000256" key="2">
    <source>
        <dbReference type="ARBA" id="ARBA00005199"/>
    </source>
</evidence>
<comment type="pathway">
    <text evidence="2 14">Glycan biosynthesis; trehalose biosynthesis.</text>
</comment>
<comment type="caution">
    <text evidence="17">The sequence shown here is derived from an EMBL/GenBank/DDBJ whole genome shotgun (WGS) entry which is preliminary data.</text>
</comment>
<comment type="similarity">
    <text evidence="3 14">Belongs to the glycosyl hydrolase 13 family.</text>
</comment>
<dbReference type="InterPro" id="IPR013783">
    <property type="entry name" value="Ig-like_fold"/>
</dbReference>
<dbReference type="Gene3D" id="2.60.40.10">
    <property type="entry name" value="Immunoglobulins"/>
    <property type="match status" value="1"/>
</dbReference>
<dbReference type="PIRSF" id="PIRSF006337">
    <property type="entry name" value="Trehalose_TreZ"/>
    <property type="match status" value="1"/>
</dbReference>
<dbReference type="Proteomes" id="UP000698752">
    <property type="component" value="Unassembled WGS sequence"/>
</dbReference>
<evidence type="ECO:0000256" key="15">
    <source>
        <dbReference type="SAM" id="MobiDB-lite"/>
    </source>
</evidence>
<accession>A0ABS5ECQ7</accession>
<comment type="subcellular location">
    <subcellularLocation>
        <location evidence="1">Cytoplasm</location>
    </subcellularLocation>
</comment>
<evidence type="ECO:0000256" key="7">
    <source>
        <dbReference type="ARBA" id="ARBA00022801"/>
    </source>
</evidence>
<sequence length="581" mass="63590">MTRFGPVLLPGGGVMFRLWAPDACSVAVALPGRSPIAMEATSDGFFSLTVSDAGPGQRYRFRIGEHEVPDPASRRQDGDPAGWSVVQAPLPPMRQASPPRPWHEVILTELHVGTATPEGTFEGIAARLDHFAAAGFTAIELMPVAEFPGCRNWGYDAVLPFAPDEAYGSPAALRDLVDAAHHRGLGMVLDVVYNHFGPEGNYVSLFAARFFNAAHTTPWGDAIDLGEPLVRRYFIENALMWLTEYDFDGLRFDAVHAFAAPGGDVFLRELAEACRSVKPDAWLVLENDDNAARWLERDTMGRPRFFTAQWNDDAHHALHVASTGERRGYYADFSKDPIADVQRALAEGFVYQDNPSTHRGGKRRGEPSRHLPPTAFVNFVQNHDQIGNRPRGDRLAASMDAARLDLLRFLLLLEPAVPLFFQGEEAALDTPFPFFCDFAGELGEAVRRGRREEFRDLFHGTAEVPDPLDPATMESAKLAWDALTPTATAPFRDLVAHRERLVIPLLGTAYLGASTIREGAALVWRWRFASGTLCLAANLDTIAVDLDVTPTAGSVSVGDADFDGSALRLGAWSGCAWAEPA</sequence>
<evidence type="ECO:0000256" key="11">
    <source>
        <dbReference type="ARBA" id="ARBA00033284"/>
    </source>
</evidence>
<dbReference type="InterPro" id="IPR012768">
    <property type="entry name" value="Trehalose_TreZ"/>
</dbReference>
<evidence type="ECO:0000256" key="5">
    <source>
        <dbReference type="ARBA" id="ARBA00015938"/>
    </source>
</evidence>
<dbReference type="Pfam" id="PF00128">
    <property type="entry name" value="Alpha-amylase"/>
    <property type="match status" value="1"/>
</dbReference>
<evidence type="ECO:0000256" key="10">
    <source>
        <dbReference type="ARBA" id="ARBA00032057"/>
    </source>
</evidence>
<dbReference type="EC" id="3.2.1.141" evidence="4 13"/>
<protein>
    <recommendedName>
        <fullName evidence="5 13">Malto-oligosyltrehalose trehalohydrolase</fullName>
        <shortName evidence="14">MTHase</shortName>
        <ecNumber evidence="4 13">3.2.1.141</ecNumber>
    </recommendedName>
    <alternativeName>
        <fullName evidence="11 14">4-alpha-D-((1-&gt;4)-alpha-D-glucano)trehalose trehalohydrolase</fullName>
    </alternativeName>
    <alternativeName>
        <fullName evidence="10 14">Maltooligosyl trehalose trehalohydrolase</fullName>
    </alternativeName>
</protein>
<comment type="catalytic activity">
    <reaction evidence="12 14">
        <text>hydrolysis of (1-&gt;4)-alpha-D-glucosidic linkage in 4-alpha-D-[(1-&gt;4)-alpha-D-glucanosyl]n trehalose to yield trehalose and (1-&gt;4)-alpha-D-glucan.</text>
        <dbReference type="EC" id="3.2.1.141"/>
    </reaction>
</comment>
<name>A0ABS5ECQ7_9PROT</name>
<dbReference type="SUPFAM" id="SSF81296">
    <property type="entry name" value="E set domains"/>
    <property type="match status" value="1"/>
</dbReference>
<feature type="compositionally biased region" description="Basic and acidic residues" evidence="15">
    <location>
        <begin position="64"/>
        <end position="78"/>
    </location>
</feature>
<dbReference type="InterPro" id="IPR014756">
    <property type="entry name" value="Ig_E-set"/>
</dbReference>
<dbReference type="CDD" id="cd11325">
    <property type="entry name" value="AmyAc_GTHase"/>
    <property type="match status" value="1"/>
</dbReference>
<evidence type="ECO:0000256" key="8">
    <source>
        <dbReference type="ARBA" id="ARBA00023277"/>
    </source>
</evidence>
<evidence type="ECO:0000313" key="17">
    <source>
        <dbReference type="EMBL" id="MBR0648808.1"/>
    </source>
</evidence>
<evidence type="ECO:0000256" key="4">
    <source>
        <dbReference type="ARBA" id="ARBA00012268"/>
    </source>
</evidence>
<evidence type="ECO:0000256" key="13">
    <source>
        <dbReference type="NCBIfam" id="TIGR02402"/>
    </source>
</evidence>
<dbReference type="Gene3D" id="1.10.10.760">
    <property type="entry name" value="E-set domains of sugar-utilizing enzymes"/>
    <property type="match status" value="1"/>
</dbReference>
<evidence type="ECO:0000256" key="6">
    <source>
        <dbReference type="ARBA" id="ARBA00022490"/>
    </source>
</evidence>
<dbReference type="EMBL" id="JAAEDI010000004">
    <property type="protein sequence ID" value="MBR0648808.1"/>
    <property type="molecule type" value="Genomic_DNA"/>
</dbReference>
<dbReference type="SUPFAM" id="SSF51445">
    <property type="entry name" value="(Trans)glycosidases"/>
    <property type="match status" value="1"/>
</dbReference>
<keyword evidence="7 14" id="KW-0378">Hydrolase</keyword>
<organism evidence="17 18">
    <name type="scientific">Neoroseomonas terrae</name>
    <dbReference type="NCBI Taxonomy" id="424799"/>
    <lineage>
        <taxon>Bacteria</taxon>
        <taxon>Pseudomonadati</taxon>
        <taxon>Pseudomonadota</taxon>
        <taxon>Alphaproteobacteria</taxon>
        <taxon>Acetobacterales</taxon>
        <taxon>Acetobacteraceae</taxon>
        <taxon>Neoroseomonas</taxon>
    </lineage>
</organism>
<evidence type="ECO:0000259" key="16">
    <source>
        <dbReference type="SMART" id="SM00642"/>
    </source>
</evidence>
<dbReference type="Pfam" id="PF02922">
    <property type="entry name" value="CBM_48"/>
    <property type="match status" value="1"/>
</dbReference>
<dbReference type="CDD" id="cd02853">
    <property type="entry name" value="E_set_MTHase_like_N"/>
    <property type="match status" value="1"/>
</dbReference>
<keyword evidence="18" id="KW-1185">Reference proteome</keyword>
<dbReference type="InterPro" id="IPR006047">
    <property type="entry name" value="GH13_cat_dom"/>
</dbReference>
<dbReference type="SMART" id="SM00642">
    <property type="entry name" value="Aamy"/>
    <property type="match status" value="1"/>
</dbReference>
<keyword evidence="6" id="KW-0963">Cytoplasm</keyword>
<proteinExistence type="inferred from homology"/>
<evidence type="ECO:0000256" key="9">
    <source>
        <dbReference type="ARBA" id="ARBA00023295"/>
    </source>
</evidence>
<dbReference type="Gene3D" id="3.20.20.80">
    <property type="entry name" value="Glycosidases"/>
    <property type="match status" value="1"/>
</dbReference>
<evidence type="ECO:0000313" key="18">
    <source>
        <dbReference type="Proteomes" id="UP000698752"/>
    </source>
</evidence>
<dbReference type="NCBIfam" id="TIGR02402">
    <property type="entry name" value="trehalose_TreZ"/>
    <property type="match status" value="1"/>
</dbReference>
<dbReference type="PANTHER" id="PTHR43651">
    <property type="entry name" value="1,4-ALPHA-GLUCAN-BRANCHING ENZYME"/>
    <property type="match status" value="1"/>
</dbReference>
<dbReference type="InterPro" id="IPR044901">
    <property type="entry name" value="Trehalose_TreZ_E-set_sf"/>
</dbReference>